<proteinExistence type="predicted"/>
<gene>
    <name evidence="1" type="ORF">LSAA_9771</name>
</gene>
<protein>
    <submittedName>
        <fullName evidence="1">(salmon louse) hypothetical protein</fullName>
    </submittedName>
</protein>
<sequence>MKKKLIAKALQFLAKFGFPQDREDCKDMVRSYLNCIGCKNVFRDNRSRKDWMVLFEKRHCHMLTSRKPELLTRARAEGLSEGVINLFFDHYINLLKDNGLNESPHPTSGKFYHSQSSSVLLLLESACTLSLFYKGKDCCQAWMKWWSKRCTYDCLTQAGCQVSRLKNGFSQYSSKKLLILISQFLLIYEKHNSHITFNSVKLAMGNDIIIYCLPPNSYHILQPLDADFLIQNCISKSFLGQLWQELRPEHIMSGFEGVGLYPVNVNAVKHRYELLSFRVLDLDNETGSAPSTPNKIISDAILRVISPKKV</sequence>
<dbReference type="AlphaFoldDB" id="A0A7R8CUY8"/>
<reference evidence="1" key="1">
    <citation type="submission" date="2021-02" db="EMBL/GenBank/DDBJ databases">
        <authorList>
            <person name="Bekaert M."/>
        </authorList>
    </citation>
    <scope>NUCLEOTIDE SEQUENCE</scope>
    <source>
        <strain evidence="1">IoA-00</strain>
    </source>
</reference>
<accession>A0A7R8CUY8</accession>
<name>A0A7R8CUY8_LEPSM</name>
<evidence type="ECO:0000313" key="2">
    <source>
        <dbReference type="Proteomes" id="UP000675881"/>
    </source>
</evidence>
<organism evidence="1 2">
    <name type="scientific">Lepeophtheirus salmonis</name>
    <name type="common">Salmon louse</name>
    <name type="synonym">Caligus salmonis</name>
    <dbReference type="NCBI Taxonomy" id="72036"/>
    <lineage>
        <taxon>Eukaryota</taxon>
        <taxon>Metazoa</taxon>
        <taxon>Ecdysozoa</taxon>
        <taxon>Arthropoda</taxon>
        <taxon>Crustacea</taxon>
        <taxon>Multicrustacea</taxon>
        <taxon>Hexanauplia</taxon>
        <taxon>Copepoda</taxon>
        <taxon>Siphonostomatoida</taxon>
        <taxon>Caligidae</taxon>
        <taxon>Lepeophtheirus</taxon>
    </lineage>
</organism>
<dbReference type="Proteomes" id="UP000675881">
    <property type="component" value="Chromosome 5"/>
</dbReference>
<keyword evidence="2" id="KW-1185">Reference proteome</keyword>
<dbReference type="EMBL" id="HG994584">
    <property type="protein sequence ID" value="CAF2940665.1"/>
    <property type="molecule type" value="Genomic_DNA"/>
</dbReference>
<evidence type="ECO:0000313" key="1">
    <source>
        <dbReference type="EMBL" id="CAF2940665.1"/>
    </source>
</evidence>